<organism evidence="2 3">
    <name type="scientific">Colocasia esculenta</name>
    <name type="common">Wild taro</name>
    <name type="synonym">Arum esculentum</name>
    <dbReference type="NCBI Taxonomy" id="4460"/>
    <lineage>
        <taxon>Eukaryota</taxon>
        <taxon>Viridiplantae</taxon>
        <taxon>Streptophyta</taxon>
        <taxon>Embryophyta</taxon>
        <taxon>Tracheophyta</taxon>
        <taxon>Spermatophyta</taxon>
        <taxon>Magnoliopsida</taxon>
        <taxon>Liliopsida</taxon>
        <taxon>Araceae</taxon>
        <taxon>Aroideae</taxon>
        <taxon>Colocasieae</taxon>
        <taxon>Colocasia</taxon>
    </lineage>
</organism>
<dbReference type="AlphaFoldDB" id="A0A843XMN7"/>
<gene>
    <name evidence="2" type="ORF">Taro_053451</name>
</gene>
<sequence>MLKKRREQRQAQQEAAWRTESVFWSLDDIVSLGDPSTARGGLPRPEASTASRPPLPDRRREREEEEVSSSHRVKCVDTVSGRVDTVSGRVNIVCGRVNTRPSIPKTLFAQLGQCVDTLCGSVDTLRLKLKNVNFSGHVAAWESRESA</sequence>
<keyword evidence="3" id="KW-1185">Reference proteome</keyword>
<name>A0A843XMN7_COLES</name>
<evidence type="ECO:0000313" key="3">
    <source>
        <dbReference type="Proteomes" id="UP000652761"/>
    </source>
</evidence>
<feature type="region of interest" description="Disordered" evidence="1">
    <location>
        <begin position="34"/>
        <end position="70"/>
    </location>
</feature>
<reference evidence="2" key="1">
    <citation type="submission" date="2017-07" db="EMBL/GenBank/DDBJ databases">
        <title>Taro Niue Genome Assembly and Annotation.</title>
        <authorList>
            <person name="Atibalentja N."/>
            <person name="Keating K."/>
            <person name="Fields C.J."/>
        </authorList>
    </citation>
    <scope>NUCLEOTIDE SEQUENCE</scope>
    <source>
        <strain evidence="2">Niue_2</strain>
        <tissue evidence="2">Leaf</tissue>
    </source>
</reference>
<dbReference type="Proteomes" id="UP000652761">
    <property type="component" value="Unassembled WGS sequence"/>
</dbReference>
<comment type="caution">
    <text evidence="2">The sequence shown here is derived from an EMBL/GenBank/DDBJ whole genome shotgun (WGS) entry which is preliminary data.</text>
</comment>
<evidence type="ECO:0000313" key="2">
    <source>
        <dbReference type="EMBL" id="MQM20431.1"/>
    </source>
</evidence>
<proteinExistence type="predicted"/>
<dbReference type="EMBL" id="NMUH01009816">
    <property type="protein sequence ID" value="MQM20431.1"/>
    <property type="molecule type" value="Genomic_DNA"/>
</dbReference>
<protein>
    <submittedName>
        <fullName evidence="2">Uncharacterized protein</fullName>
    </submittedName>
</protein>
<evidence type="ECO:0000256" key="1">
    <source>
        <dbReference type="SAM" id="MobiDB-lite"/>
    </source>
</evidence>
<accession>A0A843XMN7</accession>